<proteinExistence type="predicted"/>
<sequence length="426" mass="46791">MTFIPDALTGSIFAAESIEDCCVVLNSPTGCKFYHAHISNQQYPRESSLDPLSFAEEFYFGQPRIPCTYLDEDDYVAGSSEKLLSILPNVAPRQKGAIVVINSPGATLIGDDLKYTFKETGLEDQCVAIESVDFSRSAPEGFEKTLLEILKKYVREPGKSSSEKVNILGLSISHKHWEGTIKEIKRLLDLMGVEVGSVIPAGCSMDEIKASGQASFNIVLCAEYGLQVAKWYENKFGIPYIYCPEGAPVGFDATVSFLNSIAEAMDIDASRALEDISQARKTAYRKIARYNSLTGLPKGATFSIQADSSLALPLTKWLYYYLGMAPMAVKTLPGGDPEYERALCEFMKEIGFTDEWDIFPGDQPVDIAIADGHTVGSLRNQNMCRNGIEIALPAGEYLDMVQKTYMGTTGALMILEEVLNGIRMLS</sequence>
<organism evidence="2 3">
    <name type="scientific">Methanococcoides vulcani</name>
    <dbReference type="NCBI Taxonomy" id="1353158"/>
    <lineage>
        <taxon>Archaea</taxon>
        <taxon>Methanobacteriati</taxon>
        <taxon>Methanobacteriota</taxon>
        <taxon>Stenosarchaea group</taxon>
        <taxon>Methanomicrobia</taxon>
        <taxon>Methanosarcinales</taxon>
        <taxon>Methanosarcinaceae</taxon>
        <taxon>Methanococcoides</taxon>
    </lineage>
</organism>
<dbReference type="GO" id="GO:0016491">
    <property type="term" value="F:oxidoreductase activity"/>
    <property type="evidence" value="ECO:0007669"/>
    <property type="project" value="InterPro"/>
</dbReference>
<keyword evidence="3" id="KW-1185">Reference proteome</keyword>
<dbReference type="SUPFAM" id="SSF53807">
    <property type="entry name" value="Helical backbone' metal receptor"/>
    <property type="match status" value="1"/>
</dbReference>
<dbReference type="RefSeq" id="WP_091688931.1">
    <property type="nucleotide sequence ID" value="NZ_CAAGSJ010000003.1"/>
</dbReference>
<accession>A0A1H9YME4</accession>
<dbReference type="PANTHER" id="PTHR42956">
    <property type="entry name" value="NITROGENASE IRON-MOLYBDENUM COFACTOR BIOSYNTHESIS PROTEIN NIFE"/>
    <property type="match status" value="1"/>
</dbReference>
<dbReference type="InterPro" id="IPR049939">
    <property type="entry name" value="NifE-like"/>
</dbReference>
<dbReference type="InterPro" id="IPR000510">
    <property type="entry name" value="Nase/OxRdtase_comp1"/>
</dbReference>
<protein>
    <submittedName>
        <fullName evidence="2">Nitrogenase molybdenum-iron protein, alpha and beta chains</fullName>
    </submittedName>
</protein>
<dbReference type="AlphaFoldDB" id="A0A1H9YME4"/>
<evidence type="ECO:0000313" key="2">
    <source>
        <dbReference type="EMBL" id="SES70211.1"/>
    </source>
</evidence>
<dbReference type="PANTHER" id="PTHR42956:SF1">
    <property type="entry name" value="NITROGENASE IRON-MOLYBDENUM COFACTOR BIOSYNTHESIS PROTEIN NIFE"/>
    <property type="match status" value="1"/>
</dbReference>
<dbReference type="Gene3D" id="3.40.50.1980">
    <property type="entry name" value="Nitrogenase molybdenum iron protein domain"/>
    <property type="match status" value="2"/>
</dbReference>
<name>A0A1H9YME4_9EURY</name>
<feature type="domain" description="Nitrogenase/oxidoreductase component 1" evidence="1">
    <location>
        <begin position="8"/>
        <end position="422"/>
    </location>
</feature>
<dbReference type="STRING" id="1353158.SAMN04488587_0681"/>
<gene>
    <name evidence="2" type="ORF">SAMN04488587_0681</name>
</gene>
<dbReference type="CDD" id="cd00316">
    <property type="entry name" value="Oxidoreductase_nitrogenase"/>
    <property type="match status" value="1"/>
</dbReference>
<dbReference type="Proteomes" id="UP000243338">
    <property type="component" value="Unassembled WGS sequence"/>
</dbReference>
<evidence type="ECO:0000259" key="1">
    <source>
        <dbReference type="Pfam" id="PF00148"/>
    </source>
</evidence>
<dbReference type="EMBL" id="FOHQ01000001">
    <property type="protein sequence ID" value="SES70211.1"/>
    <property type="molecule type" value="Genomic_DNA"/>
</dbReference>
<dbReference type="Pfam" id="PF00148">
    <property type="entry name" value="Oxidored_nitro"/>
    <property type="match status" value="1"/>
</dbReference>
<evidence type="ECO:0000313" key="3">
    <source>
        <dbReference type="Proteomes" id="UP000243338"/>
    </source>
</evidence>
<reference evidence="3" key="1">
    <citation type="submission" date="2016-10" db="EMBL/GenBank/DDBJ databases">
        <authorList>
            <person name="Varghese N."/>
            <person name="Submissions S."/>
        </authorList>
    </citation>
    <scope>NUCLEOTIDE SEQUENCE [LARGE SCALE GENOMIC DNA]</scope>
    <source>
        <strain evidence="3">SLH 33</strain>
    </source>
</reference>
<dbReference type="OrthoDB" id="61861at2157"/>